<evidence type="ECO:0000313" key="2">
    <source>
        <dbReference type="EMBL" id="MFC3882294.1"/>
    </source>
</evidence>
<gene>
    <name evidence="2" type="ORF">ACFOU2_01635</name>
</gene>
<keyword evidence="3" id="KW-1185">Reference proteome</keyword>
<name>A0ABV8AYE0_9BACI</name>
<dbReference type="Proteomes" id="UP001595752">
    <property type="component" value="Unassembled WGS sequence"/>
</dbReference>
<proteinExistence type="predicted"/>
<protein>
    <recommendedName>
        <fullName evidence="4">Peptidase M43 pregnancy-associated plasma-A domain-containing protein</fullName>
    </recommendedName>
</protein>
<reference evidence="3" key="1">
    <citation type="journal article" date="2019" name="Int. J. Syst. Evol. Microbiol.">
        <title>The Global Catalogue of Microorganisms (GCM) 10K type strain sequencing project: providing services to taxonomists for standard genome sequencing and annotation.</title>
        <authorList>
            <consortium name="The Broad Institute Genomics Platform"/>
            <consortium name="The Broad Institute Genome Sequencing Center for Infectious Disease"/>
            <person name="Wu L."/>
            <person name="Ma J."/>
        </authorList>
    </citation>
    <scope>NUCLEOTIDE SEQUENCE [LARGE SCALE GENOMIC DNA]</scope>
    <source>
        <strain evidence="3">CCUG 61889</strain>
    </source>
</reference>
<feature type="region of interest" description="Disordered" evidence="1">
    <location>
        <begin position="216"/>
        <end position="235"/>
    </location>
</feature>
<sequence>MIKIKNYCIYYNHRDGKYYLDKSYPHKKNKKCPYKEFDLADDNHRTVATGTLDVCIIVLPGAQVDRNPTDTQTTIPNRVRREIAAANRIWQRRENGRLVQGVRFNVVRSFVYLENISGIVSNAENFPTRENSHMTMVQAMLRTGRAVCPNADVYVFYMNGNRFGPINSDYSSTVAITYNSFPIIIMTNASTSDYLLAHELGHFMFITNRFNRTADPEPFSTTDRNHNRTPTNLMFPSPDSWPPVPDITADQIYKALNSRVFYD</sequence>
<dbReference type="RefSeq" id="WP_377911623.1">
    <property type="nucleotide sequence ID" value="NZ_JBHRZT010000007.1"/>
</dbReference>
<accession>A0ABV8AYE0</accession>
<dbReference type="EMBL" id="JBHRZT010000007">
    <property type="protein sequence ID" value="MFC3882294.1"/>
    <property type="molecule type" value="Genomic_DNA"/>
</dbReference>
<organism evidence="2 3">
    <name type="scientific">Bacillus songklensis</name>
    <dbReference type="NCBI Taxonomy" id="1069116"/>
    <lineage>
        <taxon>Bacteria</taxon>
        <taxon>Bacillati</taxon>
        <taxon>Bacillota</taxon>
        <taxon>Bacilli</taxon>
        <taxon>Bacillales</taxon>
        <taxon>Bacillaceae</taxon>
        <taxon>Bacillus</taxon>
    </lineage>
</organism>
<evidence type="ECO:0008006" key="4">
    <source>
        <dbReference type="Google" id="ProtNLM"/>
    </source>
</evidence>
<comment type="caution">
    <text evidence="2">The sequence shown here is derived from an EMBL/GenBank/DDBJ whole genome shotgun (WGS) entry which is preliminary data.</text>
</comment>
<evidence type="ECO:0000256" key="1">
    <source>
        <dbReference type="SAM" id="MobiDB-lite"/>
    </source>
</evidence>
<evidence type="ECO:0000313" key="3">
    <source>
        <dbReference type="Proteomes" id="UP001595752"/>
    </source>
</evidence>